<organism evidence="2 3">
    <name type="scientific">Claviceps humidiphila</name>
    <dbReference type="NCBI Taxonomy" id="1294629"/>
    <lineage>
        <taxon>Eukaryota</taxon>
        <taxon>Fungi</taxon>
        <taxon>Dikarya</taxon>
        <taxon>Ascomycota</taxon>
        <taxon>Pezizomycotina</taxon>
        <taxon>Sordariomycetes</taxon>
        <taxon>Hypocreomycetidae</taxon>
        <taxon>Hypocreales</taxon>
        <taxon>Clavicipitaceae</taxon>
        <taxon>Claviceps</taxon>
    </lineage>
</organism>
<evidence type="ECO:0000313" key="2">
    <source>
        <dbReference type="EMBL" id="KAG6107610.1"/>
    </source>
</evidence>
<comment type="caution">
    <text evidence="2">The sequence shown here is derived from an EMBL/GenBank/DDBJ whole genome shotgun (WGS) entry which is preliminary data.</text>
</comment>
<dbReference type="Proteomes" id="UP000732380">
    <property type="component" value="Unassembled WGS sequence"/>
</dbReference>
<reference evidence="2 3" key="1">
    <citation type="journal article" date="2020" name="bioRxiv">
        <title>Whole genome comparisons of ergot fungi reveals the divergence and evolution of species within the genus Claviceps are the result of varying mechanisms driving genome evolution and host range expansion.</title>
        <authorList>
            <person name="Wyka S.A."/>
            <person name="Mondo S.J."/>
            <person name="Liu M."/>
            <person name="Dettman J."/>
            <person name="Nalam V."/>
            <person name="Broders K.D."/>
        </authorList>
    </citation>
    <scope>NUCLEOTIDE SEQUENCE [LARGE SCALE GENOMIC DNA]</scope>
    <source>
        <strain evidence="2 3">LM576</strain>
    </source>
</reference>
<sequence>MPSIQDILARPNPPLNADAVPPGPNSNNARWDLLDEWTPWTEFTYENLMSLYAELLNAPWEAPSSANMMCSHERSVRDERSVEHYLAKFIWPSVNGALEEACRILKREPETAFLGTGGWTQGALGLYPDWALVSMPANAEKGKLDNLLPGDTKVSAKWTPEMSFSEDDGEVFQWTLPLSQVGMYAKETNCRYGFIVTDKSLVVLRFAKERIGEGLAAGRPRRIVAPQSHRRTPSNETVVSSHAGTVTTSQRSFGAQSYDNDDPINLLHLDLLPPEYAEIPYSASGEGKLTYKFAMFCLCLMAYVGRGRLDYEYPPFNSWRREGRLFMNNTSNLESQELPRDAVLDETEE</sequence>
<dbReference type="AlphaFoldDB" id="A0A9P7TMS2"/>
<proteinExistence type="predicted"/>
<protein>
    <submittedName>
        <fullName evidence="2">Uncharacterized protein</fullName>
    </submittedName>
</protein>
<accession>A0A9P7TMS2</accession>
<keyword evidence="3" id="KW-1185">Reference proteome</keyword>
<feature type="region of interest" description="Disordered" evidence="1">
    <location>
        <begin position="330"/>
        <end position="349"/>
    </location>
</feature>
<evidence type="ECO:0000313" key="3">
    <source>
        <dbReference type="Proteomes" id="UP000732380"/>
    </source>
</evidence>
<name>A0A9P7TMS2_9HYPO</name>
<evidence type="ECO:0000256" key="1">
    <source>
        <dbReference type="SAM" id="MobiDB-lite"/>
    </source>
</evidence>
<gene>
    <name evidence="2" type="ORF">E4U13_006898</name>
</gene>
<dbReference type="EMBL" id="SRQM01000630">
    <property type="protein sequence ID" value="KAG6107610.1"/>
    <property type="molecule type" value="Genomic_DNA"/>
</dbReference>